<dbReference type="OrthoDB" id="76293at2759"/>
<proteinExistence type="predicted"/>
<sequence length="100" mass="11163">MVSWLSSGDARAFKCLLALALMYGAMSYLAYIVIHTRHVRPLGSDAPPNRFSEARAIEHIRYLTVDIDGRQEGRPGLEEAAKYIRGQLEGLADRAGPNYR</sequence>
<gene>
    <name evidence="2" type="ORF">COCNU_02G008810</name>
</gene>
<protein>
    <submittedName>
        <fullName evidence="2">Putative endoplasmic reticulum metallopeptidase 1</fullName>
    </submittedName>
</protein>
<accession>A0A8K0HZY3</accession>
<organism evidence="2 3">
    <name type="scientific">Cocos nucifera</name>
    <name type="common">Coconut palm</name>
    <dbReference type="NCBI Taxonomy" id="13894"/>
    <lineage>
        <taxon>Eukaryota</taxon>
        <taxon>Viridiplantae</taxon>
        <taxon>Streptophyta</taxon>
        <taxon>Embryophyta</taxon>
        <taxon>Tracheophyta</taxon>
        <taxon>Spermatophyta</taxon>
        <taxon>Magnoliopsida</taxon>
        <taxon>Liliopsida</taxon>
        <taxon>Arecaceae</taxon>
        <taxon>Arecoideae</taxon>
        <taxon>Cocoseae</taxon>
        <taxon>Attaleinae</taxon>
        <taxon>Cocos</taxon>
    </lineage>
</organism>
<dbReference type="Proteomes" id="UP000797356">
    <property type="component" value="Chromosome 2"/>
</dbReference>
<reference evidence="2" key="1">
    <citation type="journal article" date="2017" name="Gigascience">
        <title>The genome draft of coconut (Cocos nucifera).</title>
        <authorList>
            <person name="Xiao Y."/>
            <person name="Xu P."/>
            <person name="Fan H."/>
            <person name="Baudouin L."/>
            <person name="Xia W."/>
            <person name="Bocs S."/>
            <person name="Xu J."/>
            <person name="Li Q."/>
            <person name="Guo A."/>
            <person name="Zhou L."/>
            <person name="Li J."/>
            <person name="Wu Y."/>
            <person name="Ma Z."/>
            <person name="Armero A."/>
            <person name="Issali A.E."/>
            <person name="Liu N."/>
            <person name="Peng M."/>
            <person name="Yang Y."/>
        </authorList>
    </citation>
    <scope>NUCLEOTIDE SEQUENCE</scope>
    <source>
        <tissue evidence="2">Spear leaf of Hainan Tall coconut</tissue>
    </source>
</reference>
<comment type="caution">
    <text evidence="2">The sequence shown here is derived from an EMBL/GenBank/DDBJ whole genome shotgun (WGS) entry which is preliminary data.</text>
</comment>
<dbReference type="AlphaFoldDB" id="A0A8K0HZY3"/>
<keyword evidence="3" id="KW-1185">Reference proteome</keyword>
<keyword evidence="1" id="KW-1133">Transmembrane helix</keyword>
<name>A0A8K0HZY3_COCNU</name>
<reference evidence="2" key="2">
    <citation type="submission" date="2019-07" db="EMBL/GenBank/DDBJ databases">
        <authorList>
            <person name="Yang Y."/>
            <person name="Bocs S."/>
            <person name="Baudouin L."/>
        </authorList>
    </citation>
    <scope>NUCLEOTIDE SEQUENCE</scope>
    <source>
        <tissue evidence="2">Spear leaf of Hainan Tall coconut</tissue>
    </source>
</reference>
<evidence type="ECO:0000256" key="1">
    <source>
        <dbReference type="SAM" id="Phobius"/>
    </source>
</evidence>
<evidence type="ECO:0000313" key="2">
    <source>
        <dbReference type="EMBL" id="KAG1330913.1"/>
    </source>
</evidence>
<keyword evidence="1" id="KW-0472">Membrane</keyword>
<feature type="transmembrane region" description="Helical" evidence="1">
    <location>
        <begin position="12"/>
        <end position="34"/>
    </location>
</feature>
<keyword evidence="1" id="KW-0812">Transmembrane</keyword>
<evidence type="ECO:0000313" key="3">
    <source>
        <dbReference type="Proteomes" id="UP000797356"/>
    </source>
</evidence>
<dbReference type="EMBL" id="CM017873">
    <property type="protein sequence ID" value="KAG1330913.1"/>
    <property type="molecule type" value="Genomic_DNA"/>
</dbReference>